<evidence type="ECO:0000313" key="7">
    <source>
        <dbReference type="EMBL" id="KAJ8969868.1"/>
    </source>
</evidence>
<proteinExistence type="inferred from homology"/>
<gene>
    <name evidence="7" type="ORF">NQ314_001552</name>
</gene>
<comment type="similarity">
    <text evidence="2">Belongs to the TTC19 family.</text>
</comment>
<evidence type="ECO:0008006" key="9">
    <source>
        <dbReference type="Google" id="ProtNLM"/>
    </source>
</evidence>
<name>A0AAV8ZV30_9CUCU</name>
<dbReference type="GO" id="GO:0034551">
    <property type="term" value="P:mitochondrial respiratory chain complex III assembly"/>
    <property type="evidence" value="ECO:0007669"/>
    <property type="project" value="InterPro"/>
</dbReference>
<dbReference type="SUPFAM" id="SSF48452">
    <property type="entry name" value="TPR-like"/>
    <property type="match status" value="2"/>
</dbReference>
<evidence type="ECO:0000256" key="4">
    <source>
        <dbReference type="ARBA" id="ARBA00022803"/>
    </source>
</evidence>
<keyword evidence="6" id="KW-0496">Mitochondrion</keyword>
<comment type="caution">
    <text evidence="7">The sequence shown here is derived from an EMBL/GenBank/DDBJ whole genome shotgun (WGS) entry which is preliminary data.</text>
</comment>
<evidence type="ECO:0000256" key="5">
    <source>
        <dbReference type="ARBA" id="ARBA00022946"/>
    </source>
</evidence>
<evidence type="ECO:0000256" key="1">
    <source>
        <dbReference type="ARBA" id="ARBA00004173"/>
    </source>
</evidence>
<dbReference type="InterPro" id="IPR019734">
    <property type="entry name" value="TPR_rpt"/>
</dbReference>
<reference evidence="7" key="1">
    <citation type="journal article" date="2023" name="Insect Mol. Biol.">
        <title>Genome sequencing provides insights into the evolution of gene families encoding plant cell wall-degrading enzymes in longhorned beetles.</title>
        <authorList>
            <person name="Shin N.R."/>
            <person name="Okamura Y."/>
            <person name="Kirsch R."/>
            <person name="Pauchet Y."/>
        </authorList>
    </citation>
    <scope>NUCLEOTIDE SEQUENCE</scope>
    <source>
        <strain evidence="7">RBIC_L_NR</strain>
    </source>
</reference>
<dbReference type="PANTHER" id="PTHR13143:SF6">
    <property type="entry name" value="TETRATRICOPEPTIDE REPEAT PROTEIN 19, MITOCHONDRIAL"/>
    <property type="match status" value="1"/>
</dbReference>
<sequence>MYKFTKIVCRSVLNNRYACSKITQRLLQGRFFKYGPNVRLYVTRYILRKPDIKLFPTNVAITLTILSWLGFTEEDENKESELIMTLKRAVLCTHREQYDKAEQMLHLALRLAQQQQNEQGIIYCYDLMANLAFDRYELEKAEKLFVTVLQMLLSNGMQQENLKVIHISLKLARICQLQANLERAEIGYKWCLEQIEKQKNENIDAQILYGVINDWYAQFLLDKGDINNSMVHLQEAYKVCNETKGKDNEKSVLLLNDLGITSFRADDVDGAEKYLKEAINVGNDLEDKANLGVIHANLGLILLHKGILTEAERCCREAWYLGKKHENTEAVDQANYCFDQIKLNLGK</sequence>
<comment type="subcellular location">
    <subcellularLocation>
        <location evidence="1">Mitochondrion</location>
    </subcellularLocation>
</comment>
<dbReference type="EMBL" id="JANEYF010000439">
    <property type="protein sequence ID" value="KAJ8969868.1"/>
    <property type="molecule type" value="Genomic_DNA"/>
</dbReference>
<dbReference type="InterPro" id="IPR040395">
    <property type="entry name" value="TTC19"/>
</dbReference>
<dbReference type="InterPro" id="IPR011990">
    <property type="entry name" value="TPR-like_helical_dom_sf"/>
</dbReference>
<dbReference type="SMART" id="SM00028">
    <property type="entry name" value="TPR"/>
    <property type="match status" value="5"/>
</dbReference>
<evidence type="ECO:0000256" key="3">
    <source>
        <dbReference type="ARBA" id="ARBA00022737"/>
    </source>
</evidence>
<dbReference type="PANTHER" id="PTHR13143">
    <property type="entry name" value="TETRATRICOPEPTIDE REPEAT PROTEIN 19"/>
    <property type="match status" value="1"/>
</dbReference>
<keyword evidence="4" id="KW-0802">TPR repeat</keyword>
<dbReference type="GO" id="GO:0005743">
    <property type="term" value="C:mitochondrial inner membrane"/>
    <property type="evidence" value="ECO:0007669"/>
    <property type="project" value="TreeGrafter"/>
</dbReference>
<dbReference type="Proteomes" id="UP001162156">
    <property type="component" value="Unassembled WGS sequence"/>
</dbReference>
<dbReference type="Gene3D" id="1.25.40.10">
    <property type="entry name" value="Tetratricopeptide repeat domain"/>
    <property type="match status" value="2"/>
</dbReference>
<evidence type="ECO:0000256" key="6">
    <source>
        <dbReference type="ARBA" id="ARBA00023128"/>
    </source>
</evidence>
<keyword evidence="5" id="KW-0809">Transit peptide</keyword>
<organism evidence="7 8">
    <name type="scientific">Rhamnusium bicolor</name>
    <dbReference type="NCBI Taxonomy" id="1586634"/>
    <lineage>
        <taxon>Eukaryota</taxon>
        <taxon>Metazoa</taxon>
        <taxon>Ecdysozoa</taxon>
        <taxon>Arthropoda</taxon>
        <taxon>Hexapoda</taxon>
        <taxon>Insecta</taxon>
        <taxon>Pterygota</taxon>
        <taxon>Neoptera</taxon>
        <taxon>Endopterygota</taxon>
        <taxon>Coleoptera</taxon>
        <taxon>Polyphaga</taxon>
        <taxon>Cucujiformia</taxon>
        <taxon>Chrysomeloidea</taxon>
        <taxon>Cerambycidae</taxon>
        <taxon>Lepturinae</taxon>
        <taxon>Rhagiini</taxon>
        <taxon>Rhamnusium</taxon>
    </lineage>
</organism>
<protein>
    <recommendedName>
        <fullName evidence="9">Tetratricopeptide repeat protein 19 homolog, mitochondrial</fullName>
    </recommendedName>
</protein>
<evidence type="ECO:0000256" key="2">
    <source>
        <dbReference type="ARBA" id="ARBA00008219"/>
    </source>
</evidence>
<accession>A0AAV8ZV30</accession>
<evidence type="ECO:0000313" key="8">
    <source>
        <dbReference type="Proteomes" id="UP001162156"/>
    </source>
</evidence>
<dbReference type="AlphaFoldDB" id="A0AAV8ZV30"/>
<keyword evidence="3" id="KW-0677">Repeat</keyword>
<keyword evidence="8" id="KW-1185">Reference proteome</keyword>